<dbReference type="Gene3D" id="2.60.40.420">
    <property type="entry name" value="Cupredoxins - blue copper proteins"/>
    <property type="match status" value="2"/>
</dbReference>
<comment type="caution">
    <text evidence="8">The sequence shown here is derived from an EMBL/GenBank/DDBJ whole genome shotgun (WGS) entry which is preliminary data.</text>
</comment>
<dbReference type="InterPro" id="IPR045087">
    <property type="entry name" value="Cu-oxidase_fam"/>
</dbReference>
<feature type="compositionally biased region" description="Basic and acidic residues" evidence="4">
    <location>
        <begin position="232"/>
        <end position="247"/>
    </location>
</feature>
<dbReference type="Pfam" id="PF07731">
    <property type="entry name" value="Cu-oxidase_2"/>
    <property type="match status" value="1"/>
</dbReference>
<evidence type="ECO:0000256" key="4">
    <source>
        <dbReference type="SAM" id="MobiDB-lite"/>
    </source>
</evidence>
<dbReference type="PANTHER" id="PTHR11709">
    <property type="entry name" value="MULTI-COPPER OXIDASE"/>
    <property type="match status" value="1"/>
</dbReference>
<keyword evidence="5" id="KW-0812">Transmembrane</keyword>
<dbReference type="Proteomes" id="UP000297890">
    <property type="component" value="Unassembled WGS sequence"/>
</dbReference>
<evidence type="ECO:0000256" key="5">
    <source>
        <dbReference type="SAM" id="Phobius"/>
    </source>
</evidence>
<gene>
    <name evidence="8" type="ORF">E4680_00305</name>
</gene>
<keyword evidence="2" id="KW-0560">Oxidoreductase</keyword>
<dbReference type="InterPro" id="IPR008972">
    <property type="entry name" value="Cupredoxin"/>
</dbReference>
<keyword evidence="1" id="KW-0479">Metal-binding</keyword>
<evidence type="ECO:0000256" key="3">
    <source>
        <dbReference type="ARBA" id="ARBA00023008"/>
    </source>
</evidence>
<evidence type="ECO:0000256" key="2">
    <source>
        <dbReference type="ARBA" id="ARBA00023002"/>
    </source>
</evidence>
<evidence type="ECO:0000259" key="7">
    <source>
        <dbReference type="Pfam" id="PF07731"/>
    </source>
</evidence>
<dbReference type="OrthoDB" id="9757546at2"/>
<dbReference type="Pfam" id="PF00394">
    <property type="entry name" value="Cu-oxidase"/>
    <property type="match status" value="1"/>
</dbReference>
<dbReference type="InterPro" id="IPR011706">
    <property type="entry name" value="Cu-oxidase_C"/>
</dbReference>
<feature type="domain" description="Plastocyanin-like" evidence="6">
    <location>
        <begin position="376"/>
        <end position="463"/>
    </location>
</feature>
<protein>
    <submittedName>
        <fullName evidence="8">Copper oxidase</fullName>
    </submittedName>
</protein>
<feature type="domain" description="Plastocyanin-like" evidence="7">
    <location>
        <begin position="182"/>
        <end position="307"/>
    </location>
</feature>
<reference evidence="8 9" key="1">
    <citation type="journal article" date="2019" name="ISME J.">
        <title>Candidatus Macondimonas diazotrophica, a novel gammaproteobacterial genus dominating crude-oil-contaminated coastal sediments.</title>
        <authorList>
            <person name="Karthikeyan S."/>
            <person name="Konstantinidis K."/>
        </authorList>
    </citation>
    <scope>NUCLEOTIDE SEQUENCE [LARGE SCALE GENOMIC DNA]</scope>
    <source>
        <strain evidence="8 9">KTK01</strain>
    </source>
</reference>
<dbReference type="GO" id="GO:0005507">
    <property type="term" value="F:copper ion binding"/>
    <property type="evidence" value="ECO:0007669"/>
    <property type="project" value="InterPro"/>
</dbReference>
<name>A0A4Z0FBX8_9GAMM</name>
<dbReference type="EMBL" id="SRIO01000001">
    <property type="protein sequence ID" value="TFZ84026.1"/>
    <property type="molecule type" value="Genomic_DNA"/>
</dbReference>
<feature type="transmembrane region" description="Helical" evidence="5">
    <location>
        <begin position="555"/>
        <end position="573"/>
    </location>
</feature>
<organism evidence="8 9">
    <name type="scientific">Candidatus Macondimonas diazotrophica</name>
    <dbReference type="NCBI Taxonomy" id="2305248"/>
    <lineage>
        <taxon>Bacteria</taxon>
        <taxon>Pseudomonadati</taxon>
        <taxon>Pseudomonadota</taxon>
        <taxon>Gammaproteobacteria</taxon>
        <taxon>Chromatiales</taxon>
        <taxon>Ectothiorhodospiraceae</taxon>
        <taxon>Candidatus Macondimonas</taxon>
    </lineage>
</organism>
<evidence type="ECO:0000256" key="1">
    <source>
        <dbReference type="ARBA" id="ARBA00022723"/>
    </source>
</evidence>
<keyword evidence="5" id="KW-1133">Transmembrane helix</keyword>
<evidence type="ECO:0000313" key="9">
    <source>
        <dbReference type="Proteomes" id="UP000297890"/>
    </source>
</evidence>
<feature type="region of interest" description="Disordered" evidence="4">
    <location>
        <begin position="232"/>
        <end position="269"/>
    </location>
</feature>
<proteinExistence type="predicted"/>
<evidence type="ECO:0000313" key="8">
    <source>
        <dbReference type="EMBL" id="TFZ84026.1"/>
    </source>
</evidence>
<dbReference type="SUPFAM" id="SSF49503">
    <property type="entry name" value="Cupredoxins"/>
    <property type="match status" value="2"/>
</dbReference>
<keyword evidence="9" id="KW-1185">Reference proteome</keyword>
<keyword evidence="3" id="KW-0186">Copper</keyword>
<dbReference type="GO" id="GO:0016491">
    <property type="term" value="F:oxidoreductase activity"/>
    <property type="evidence" value="ECO:0007669"/>
    <property type="project" value="UniProtKB-KW"/>
</dbReference>
<dbReference type="PANTHER" id="PTHR11709:SF394">
    <property type="entry name" value="FI03373P-RELATED"/>
    <property type="match status" value="1"/>
</dbReference>
<dbReference type="AlphaFoldDB" id="A0A4Z0FBX8"/>
<accession>A0A4Z0FBX8</accession>
<dbReference type="InterPro" id="IPR001117">
    <property type="entry name" value="Cu-oxidase_2nd"/>
</dbReference>
<sequence>MQRRVLWVVFVVLSISAALLVPRQWYPLSWQVQWYEWFGPGGYRERPPSDSGPELAAEEYCPDDVFGWRKGQVIDGVEIAPSLNCIADNPYLVAAAVKGTNNVSPTTLMQSGLTPDAVVMGRDLDGDGDPDEVHIRLEVTELNGSSPDRPDPMTQFDIAPGIRPGLWVFTPKSVGMSTENFESVKANPLLRAPSPVIRVEQGDKVFLTLENTHYMPHTIHLHGVDHPFSQDHGMPHDESMSEHEVHGHTAPVGNDGVPETSEVPPMPARSHTYEIQPRHAGTMFYHCHVQSNIHILMGLQGMFVVEENRPNNWVQTLNIAAGQVRHSSVAVREAFDREYDLHFEDIYKGLGEVIQTRIDPRLIIRDAHRQFDITQAKPSYFLLNGRSFPYTMRESLVIVKPDEKVKLRMLNGGNKTVPVHTHGHKLTITHLDGVEVPPAAQVIRDVVTIDSAQRVDVVLNTTNDGLHSYGPGIWLTHDHQEVAQTNAGIGPGGSMTAIVYEDYLDDGGFPKVQGVEWKKFFTPEYYQREVPVWLDYDPLSQLADTTGSSREAVRFLLLGLIGGAWLAVVFILLRRPRRRSAIGG</sequence>
<evidence type="ECO:0000259" key="6">
    <source>
        <dbReference type="Pfam" id="PF00394"/>
    </source>
</evidence>
<keyword evidence="5" id="KW-0472">Membrane</keyword>
<dbReference type="RefSeq" id="WP_135280385.1">
    <property type="nucleotide sequence ID" value="NZ_SRIO01000001.1"/>
</dbReference>